<dbReference type="GO" id="GO:0003735">
    <property type="term" value="F:structural constituent of ribosome"/>
    <property type="evidence" value="ECO:0007669"/>
    <property type="project" value="InterPro"/>
</dbReference>
<evidence type="ECO:0000313" key="4">
    <source>
        <dbReference type="Proteomes" id="UP000242877"/>
    </source>
</evidence>
<accession>A0A168B0S6</accession>
<evidence type="ECO:0000313" key="3">
    <source>
        <dbReference type="EMBL" id="KZZ94628.1"/>
    </source>
</evidence>
<comment type="caution">
    <text evidence="3">The sequence shown here is derived from an EMBL/GenBank/DDBJ whole genome shotgun (WGS) entry which is preliminary data.</text>
</comment>
<dbReference type="Pfam" id="PF14622">
    <property type="entry name" value="Ribonucleas_3_3"/>
    <property type="match status" value="1"/>
</dbReference>
<dbReference type="PANTHER" id="PTHR28160:SF1">
    <property type="entry name" value="LARGE RIBOSOMAL SUBUNIT PROTEIN ML57"/>
    <property type="match status" value="1"/>
</dbReference>
<dbReference type="OrthoDB" id="2281895at2759"/>
<dbReference type="PANTHER" id="PTHR28160">
    <property type="entry name" value="54S RIBOSOMAL PROTEIN L15, MITOCHONDRIAL"/>
    <property type="match status" value="1"/>
</dbReference>
<dbReference type="GO" id="GO:0032543">
    <property type="term" value="P:mitochondrial translation"/>
    <property type="evidence" value="ECO:0007669"/>
    <property type="project" value="InterPro"/>
</dbReference>
<feature type="region of interest" description="Disordered" evidence="1">
    <location>
        <begin position="40"/>
        <end position="67"/>
    </location>
</feature>
<dbReference type="VEuPathDB" id="FungiDB:AAP_01928"/>
<dbReference type="InterPro" id="IPR036389">
    <property type="entry name" value="RNase_III_sf"/>
</dbReference>
<evidence type="ECO:0000256" key="1">
    <source>
        <dbReference type="SAM" id="MobiDB-lite"/>
    </source>
</evidence>
<dbReference type="FunFam" id="1.10.1520.10:FF:000018">
    <property type="entry name" value="RNase III domain protein"/>
    <property type="match status" value="1"/>
</dbReference>
<dbReference type="AlphaFoldDB" id="A0A168B0S6"/>
<dbReference type="GO" id="GO:0004525">
    <property type="term" value="F:ribonuclease III activity"/>
    <property type="evidence" value="ECO:0007669"/>
    <property type="project" value="InterPro"/>
</dbReference>
<feature type="domain" description="RNase III" evidence="2">
    <location>
        <begin position="112"/>
        <end position="259"/>
    </location>
</feature>
<organism evidence="3 4">
    <name type="scientific">Ascosphaera apis ARSEF 7405</name>
    <dbReference type="NCBI Taxonomy" id="392613"/>
    <lineage>
        <taxon>Eukaryota</taxon>
        <taxon>Fungi</taxon>
        <taxon>Dikarya</taxon>
        <taxon>Ascomycota</taxon>
        <taxon>Pezizomycotina</taxon>
        <taxon>Eurotiomycetes</taxon>
        <taxon>Eurotiomycetidae</taxon>
        <taxon>Onygenales</taxon>
        <taxon>Ascosphaeraceae</taxon>
        <taxon>Ascosphaera</taxon>
    </lineage>
</organism>
<dbReference type="EMBL" id="AZGZ01000006">
    <property type="protein sequence ID" value="KZZ94628.1"/>
    <property type="molecule type" value="Genomic_DNA"/>
</dbReference>
<reference evidence="3 4" key="1">
    <citation type="journal article" date="2016" name="Genome Biol. Evol.">
        <title>Divergent and convergent evolution of fungal pathogenicity.</title>
        <authorList>
            <person name="Shang Y."/>
            <person name="Xiao G."/>
            <person name="Zheng P."/>
            <person name="Cen K."/>
            <person name="Zhan S."/>
            <person name="Wang C."/>
        </authorList>
    </citation>
    <scope>NUCLEOTIDE SEQUENCE [LARGE SCALE GENOMIC DNA]</scope>
    <source>
        <strain evidence="3 4">ARSEF 7405</strain>
    </source>
</reference>
<sequence>MNSKLSYQAFAAVARPSRCSRIFAANSQCARHFSRSAIAREEGSQAQEVVEATESEQEPTPRWKETPPAMKAPVRLRAAPGKKEYVVNSDPLLLDHFYIRFLGPEGDKMLSEETKWQAVTHKSFDQGRRGFNDRLGYLGKQIVGLQATLAQLENGPKRKPQADTFGREPFQHPALERVEILADNFRQRKLHSRHVGELAHRYGLHEVLRWLPWVPDNMALSGHNLILTHTLYAIVGAVAMEKGGLVANQVAREKILKPLGFFSKR</sequence>
<dbReference type="GO" id="GO:0006396">
    <property type="term" value="P:RNA processing"/>
    <property type="evidence" value="ECO:0007669"/>
    <property type="project" value="InterPro"/>
</dbReference>
<dbReference type="Gene3D" id="1.10.1520.10">
    <property type="entry name" value="Ribonuclease III domain"/>
    <property type="match status" value="1"/>
</dbReference>
<gene>
    <name evidence="3" type="ORF">AAP_01928</name>
</gene>
<dbReference type="SUPFAM" id="SSF69065">
    <property type="entry name" value="RNase III domain-like"/>
    <property type="match status" value="1"/>
</dbReference>
<keyword evidence="4" id="KW-1185">Reference proteome</keyword>
<evidence type="ECO:0000259" key="2">
    <source>
        <dbReference type="Pfam" id="PF14622"/>
    </source>
</evidence>
<dbReference type="InterPro" id="IPR040030">
    <property type="entry name" value="Ribosomal_mL57"/>
</dbReference>
<proteinExistence type="predicted"/>
<dbReference type="Proteomes" id="UP000242877">
    <property type="component" value="Unassembled WGS sequence"/>
</dbReference>
<dbReference type="InterPro" id="IPR000999">
    <property type="entry name" value="RNase_III_dom"/>
</dbReference>
<protein>
    <submittedName>
        <fullName evidence="3">Ribonuclease III</fullName>
    </submittedName>
</protein>
<name>A0A168B0S6_9EURO</name>
<dbReference type="GO" id="GO:0005762">
    <property type="term" value="C:mitochondrial large ribosomal subunit"/>
    <property type="evidence" value="ECO:0007669"/>
    <property type="project" value="InterPro"/>
</dbReference>